<reference evidence="5" key="1">
    <citation type="journal article" date="2021" name="Genome Biol. Evol.">
        <title>The assembled and annotated genome of the fairy-ring fungus Marasmius oreades.</title>
        <authorList>
            <person name="Hiltunen M."/>
            <person name="Ament-Velasquez S.L."/>
            <person name="Johannesson H."/>
        </authorList>
    </citation>
    <scope>NUCLEOTIDE SEQUENCE</scope>
    <source>
        <strain evidence="5">03SP1</strain>
    </source>
</reference>
<evidence type="ECO:0000256" key="1">
    <source>
        <dbReference type="ARBA" id="ARBA00004685"/>
    </source>
</evidence>
<dbReference type="EMBL" id="CM032181">
    <property type="protein sequence ID" value="KAG7098818.1"/>
    <property type="molecule type" value="Genomic_DNA"/>
</dbReference>
<keyword evidence="6" id="KW-1185">Reference proteome</keyword>
<gene>
    <name evidence="5" type="ORF">E1B28_000723</name>
</gene>
<dbReference type="Pfam" id="PF11807">
    <property type="entry name" value="UstYa"/>
    <property type="match status" value="1"/>
</dbReference>
<sequence>MFVGSVLLLLALGILQYVRNLPTEPRLTWSIPKLEHVAMHIIPTSSRYKMGAEAWKHMLPSGGHVIRIEEADGMITTHTVAMFHQLRCLELLQQAYVDEGSHRTSELVQHCMNYLRQTVLCQMDMRTEIQGSTFTHSGYDQMCNDWEVIYTEAEKNWEAYTQQKQ</sequence>
<dbReference type="RefSeq" id="XP_043015288.1">
    <property type="nucleotide sequence ID" value="XM_043146585.1"/>
</dbReference>
<dbReference type="GO" id="GO:0043386">
    <property type="term" value="P:mycotoxin biosynthetic process"/>
    <property type="evidence" value="ECO:0007669"/>
    <property type="project" value="InterPro"/>
</dbReference>
<dbReference type="InterPro" id="IPR021765">
    <property type="entry name" value="UstYa-like"/>
</dbReference>
<organism evidence="5 6">
    <name type="scientific">Marasmius oreades</name>
    <name type="common">fairy-ring Marasmius</name>
    <dbReference type="NCBI Taxonomy" id="181124"/>
    <lineage>
        <taxon>Eukaryota</taxon>
        <taxon>Fungi</taxon>
        <taxon>Dikarya</taxon>
        <taxon>Basidiomycota</taxon>
        <taxon>Agaricomycotina</taxon>
        <taxon>Agaricomycetes</taxon>
        <taxon>Agaricomycetidae</taxon>
        <taxon>Agaricales</taxon>
        <taxon>Marasmiineae</taxon>
        <taxon>Marasmiaceae</taxon>
        <taxon>Marasmius</taxon>
    </lineage>
</organism>
<protein>
    <submittedName>
        <fullName evidence="5">Uncharacterized protein</fullName>
    </submittedName>
</protein>
<name>A0A9P8AES7_9AGAR</name>
<comment type="pathway">
    <text evidence="1">Mycotoxin biosynthesis.</text>
</comment>
<feature type="signal peptide" evidence="4">
    <location>
        <begin position="1"/>
        <end position="20"/>
    </location>
</feature>
<dbReference type="PANTHER" id="PTHR33365">
    <property type="entry name" value="YALI0B05434P"/>
    <property type="match status" value="1"/>
</dbReference>
<comment type="similarity">
    <text evidence="3">Belongs to the ustYa family.</text>
</comment>
<dbReference type="GeneID" id="66069799"/>
<dbReference type="OrthoDB" id="3687641at2759"/>
<evidence type="ECO:0000313" key="6">
    <source>
        <dbReference type="Proteomes" id="UP001049176"/>
    </source>
</evidence>
<dbReference type="Proteomes" id="UP001049176">
    <property type="component" value="Chromosome 1"/>
</dbReference>
<keyword evidence="2" id="KW-0560">Oxidoreductase</keyword>
<dbReference type="KEGG" id="more:E1B28_000723"/>
<proteinExistence type="inferred from homology"/>
<keyword evidence="4" id="KW-0732">Signal</keyword>
<feature type="chain" id="PRO_5040512092" evidence="4">
    <location>
        <begin position="21"/>
        <end position="165"/>
    </location>
</feature>
<evidence type="ECO:0000256" key="4">
    <source>
        <dbReference type="SAM" id="SignalP"/>
    </source>
</evidence>
<dbReference type="AlphaFoldDB" id="A0A9P8AES7"/>
<accession>A0A9P8AES7</accession>
<evidence type="ECO:0000313" key="5">
    <source>
        <dbReference type="EMBL" id="KAG7098818.1"/>
    </source>
</evidence>
<comment type="caution">
    <text evidence="5">The sequence shown here is derived from an EMBL/GenBank/DDBJ whole genome shotgun (WGS) entry which is preliminary data.</text>
</comment>
<dbReference type="GO" id="GO:0016491">
    <property type="term" value="F:oxidoreductase activity"/>
    <property type="evidence" value="ECO:0007669"/>
    <property type="project" value="UniProtKB-KW"/>
</dbReference>
<evidence type="ECO:0000256" key="2">
    <source>
        <dbReference type="ARBA" id="ARBA00023002"/>
    </source>
</evidence>
<dbReference type="PANTHER" id="PTHR33365:SF11">
    <property type="entry name" value="TAT PATHWAY SIGNAL SEQUENCE"/>
    <property type="match status" value="1"/>
</dbReference>
<evidence type="ECO:0000256" key="3">
    <source>
        <dbReference type="ARBA" id="ARBA00035112"/>
    </source>
</evidence>